<dbReference type="GO" id="GO:0019698">
    <property type="term" value="P:D-galacturonate catabolic process"/>
    <property type="evidence" value="ECO:0007669"/>
    <property type="project" value="TreeGrafter"/>
</dbReference>
<gene>
    <name evidence="3" type="ORF">HMPREF1705_03111</name>
</gene>
<dbReference type="PANTHER" id="PTHR30536">
    <property type="entry name" value="ALTRONATE/GALACTARATE DEHYDRATASE"/>
    <property type="match status" value="1"/>
</dbReference>
<reference evidence="4" key="1">
    <citation type="submission" date="2012-09" db="EMBL/GenBank/DDBJ databases">
        <authorList>
            <person name="Weinstock G."/>
            <person name="Sodergren E."/>
            <person name="Clifton S."/>
            <person name="Fulton L."/>
            <person name="Fulton B."/>
            <person name="Courtney L."/>
            <person name="Fronick C."/>
            <person name="Harrison M."/>
            <person name="Strong C."/>
            <person name="Farmer C."/>
            <person name="Delehaunty K."/>
            <person name="Markovic C."/>
            <person name="Hall O."/>
            <person name="Minx P."/>
            <person name="Tomlinson C."/>
            <person name="Mitreva M."/>
            <person name="Nelson J."/>
            <person name="Hou S."/>
            <person name="Wollam A."/>
            <person name="Pepin K.H."/>
            <person name="Johnson M."/>
            <person name="Bhonagiri V."/>
            <person name="Nash W.E."/>
            <person name="Suruliraj S."/>
            <person name="Warren W."/>
            <person name="Chinwalla A."/>
            <person name="Mardis E.R."/>
            <person name="Wilson R.K."/>
        </authorList>
    </citation>
    <scope>NUCLEOTIDE SEQUENCE [LARGE SCALE GENOMIC DNA]</scope>
    <source>
        <strain evidence="4">OS1</strain>
    </source>
</reference>
<dbReference type="InterPro" id="IPR052172">
    <property type="entry name" value="UxaA_altronate/galactarate_dh"/>
</dbReference>
<keyword evidence="4" id="KW-1185">Reference proteome</keyword>
<dbReference type="FunFam" id="2.30.130.110:FF:000003">
    <property type="entry name" value="D-galactarate dehydratase"/>
    <property type="match status" value="1"/>
</dbReference>
<dbReference type="OrthoDB" id="9804574at2"/>
<dbReference type="AlphaFoldDB" id="A0A0T5X815"/>
<sequence length="100" mass="11097">MGKQAIVVHESDNVATSLRDLKKGEEVLLEIGDTENKVVLLNDIPFAHKFALKNIDLGENVIKYGEVIGKASKPIKMGEHVHVHNIESTRGRGDLEVDKR</sequence>
<comment type="caution">
    <text evidence="3">The sequence shown here is derived from an EMBL/GenBank/DDBJ whole genome shotgun (WGS) entry which is preliminary data.</text>
</comment>
<dbReference type="EMBL" id="ACJX03000001">
    <property type="protein sequence ID" value="KRT34488.1"/>
    <property type="molecule type" value="Genomic_DNA"/>
</dbReference>
<dbReference type="Proteomes" id="UP000005273">
    <property type="component" value="Unassembled WGS sequence"/>
</dbReference>
<organism evidence="3 4">
    <name type="scientific">Acetomicrobium hydrogeniformans ATCC BAA-1850</name>
    <dbReference type="NCBI Taxonomy" id="592015"/>
    <lineage>
        <taxon>Bacteria</taxon>
        <taxon>Thermotogati</taxon>
        <taxon>Synergistota</taxon>
        <taxon>Synergistia</taxon>
        <taxon>Synergistales</taxon>
        <taxon>Acetomicrobiaceae</taxon>
        <taxon>Acetomicrobium</taxon>
    </lineage>
</organism>
<dbReference type="Gene3D" id="2.30.130.110">
    <property type="match status" value="1"/>
</dbReference>
<dbReference type="RefSeq" id="WP_009200631.1">
    <property type="nucleotide sequence ID" value="NZ_ACJX03000001.1"/>
</dbReference>
<evidence type="ECO:0000259" key="2">
    <source>
        <dbReference type="SMART" id="SM00858"/>
    </source>
</evidence>
<accession>A0A0T5X815</accession>
<dbReference type="Pfam" id="PF08666">
    <property type="entry name" value="SAF"/>
    <property type="match status" value="1"/>
</dbReference>
<keyword evidence="1" id="KW-0456">Lyase</keyword>
<evidence type="ECO:0000313" key="3">
    <source>
        <dbReference type="EMBL" id="KRT34488.1"/>
    </source>
</evidence>
<dbReference type="eggNOG" id="COG2721">
    <property type="taxonomic scope" value="Bacteria"/>
</dbReference>
<name>A0A0T5X815_9BACT</name>
<protein>
    <submittedName>
        <fullName evidence="3">SAF domain protein</fullName>
    </submittedName>
</protein>
<dbReference type="GO" id="GO:0016829">
    <property type="term" value="F:lyase activity"/>
    <property type="evidence" value="ECO:0007669"/>
    <property type="project" value="UniProtKB-KW"/>
</dbReference>
<evidence type="ECO:0000313" key="4">
    <source>
        <dbReference type="Proteomes" id="UP000005273"/>
    </source>
</evidence>
<dbReference type="InterPro" id="IPR013974">
    <property type="entry name" value="SAF"/>
</dbReference>
<dbReference type="SMART" id="SM00858">
    <property type="entry name" value="SAF"/>
    <property type="match status" value="1"/>
</dbReference>
<dbReference type="InterPro" id="IPR044144">
    <property type="entry name" value="SAF_UxaA/GarD"/>
</dbReference>
<dbReference type="CDD" id="cd11613">
    <property type="entry name" value="SAF_AH_GD"/>
    <property type="match status" value="1"/>
</dbReference>
<dbReference type="PANTHER" id="PTHR30536:SF5">
    <property type="entry name" value="ALTRONATE DEHYDRATASE"/>
    <property type="match status" value="1"/>
</dbReference>
<feature type="domain" description="SAF" evidence="2">
    <location>
        <begin position="12"/>
        <end position="87"/>
    </location>
</feature>
<dbReference type="STRING" id="592015.HMPREF1705_03111"/>
<evidence type="ECO:0000256" key="1">
    <source>
        <dbReference type="ARBA" id="ARBA00023239"/>
    </source>
</evidence>
<proteinExistence type="predicted"/>